<organism evidence="2 3">
    <name type="scientific">Pseudomonas chlororaphis</name>
    <dbReference type="NCBI Taxonomy" id="587753"/>
    <lineage>
        <taxon>Bacteria</taxon>
        <taxon>Pseudomonadati</taxon>
        <taxon>Pseudomonadota</taxon>
        <taxon>Gammaproteobacteria</taxon>
        <taxon>Pseudomonadales</taxon>
        <taxon>Pseudomonadaceae</taxon>
        <taxon>Pseudomonas</taxon>
    </lineage>
</organism>
<dbReference type="Proteomes" id="UP000030564">
    <property type="component" value="Unassembled WGS sequence"/>
</dbReference>
<dbReference type="EMBL" id="JSFK01000036">
    <property type="protein sequence ID" value="KHA70500.1"/>
    <property type="molecule type" value="Genomic_DNA"/>
</dbReference>
<gene>
    <name evidence="2" type="ORF">NZ35_25430</name>
</gene>
<evidence type="ECO:0000313" key="2">
    <source>
        <dbReference type="EMBL" id="KHA70500.1"/>
    </source>
</evidence>
<dbReference type="PATRIC" id="fig|587753.9.peg.4293"/>
<dbReference type="OrthoDB" id="6729720at2"/>
<evidence type="ECO:0000313" key="3">
    <source>
        <dbReference type="Proteomes" id="UP000030564"/>
    </source>
</evidence>
<reference evidence="2 3" key="1">
    <citation type="submission" date="2014-10" db="EMBL/GenBank/DDBJ databases">
        <title>Draft genome sequence of Pseudomonas chlororaphis EA105.</title>
        <authorList>
            <person name="McCully L.M."/>
            <person name="Bitzer A.S."/>
            <person name="Spence C."/>
            <person name="Bais H."/>
            <person name="Silby M.W."/>
        </authorList>
    </citation>
    <scope>NUCLEOTIDE SEQUENCE [LARGE SCALE GENOMIC DNA]</scope>
    <source>
        <strain evidence="2 3">EA105</strain>
    </source>
</reference>
<proteinExistence type="predicted"/>
<accession>A0A0A6D5M0</accession>
<dbReference type="AlphaFoldDB" id="A0A0A6D5M0"/>
<evidence type="ECO:0000256" key="1">
    <source>
        <dbReference type="SAM" id="MobiDB-lite"/>
    </source>
</evidence>
<protein>
    <submittedName>
        <fullName evidence="2">Uncharacterized protein</fullName>
    </submittedName>
</protein>
<name>A0A0A6D5M0_9PSED</name>
<feature type="region of interest" description="Disordered" evidence="1">
    <location>
        <begin position="1"/>
        <end position="20"/>
    </location>
</feature>
<comment type="caution">
    <text evidence="2">The sequence shown here is derived from an EMBL/GenBank/DDBJ whole genome shotgun (WGS) entry which is preliminary data.</text>
</comment>
<sequence length="673" mass="72646">MSNAYSGKSKVRSLGKRPEGALTEPAPIIQGILEDGTLPIELIPIGTALKVQIPSWSGRLDTDEYDFRILKDVAPTDPLNDGDILEDNPAGPANGLPVDVEVPSGPWLVDDPAVPGPSTYYVWAVIYLAGINPIETFPTKYVVDRFAPGQNESTNVKAQLKVMTWPAAWAGPITDKLIADHPAGLVMQVDRTYVNPLDPPYGDNFEVWMSSNYSAVPPFPPIIRGMLPADGSVTIPIAEVAKLKGDTVYIWCRLTDFAHNVSNMSIPAGKSVALLPPPVLADITVPKADPVITIEDAAAGVTAEFARGTDVQNDDLYVVYYDDLLIYDDIAGSETSYSVPILKSDLAKKYDDAAGSDQQITVTCALARGPLPVGTPKTVDVLVNFEYAGPTNPGHPDPVNTAMNKLKVFGVLDKPDELTPEDFEKDCRIEIELWNEVGRQPQDGQEVKVYVGGKFVPPAIFLQNGDEGKTKVHTLPWDVIKDVTPGGSFDAYWTVTTIGSVNIPRSEETEVTFGAIKIELAAPEVRGTRGGRLGCPSTSGADRGITVFVKSDPVYLPVDTEVMIYFKGYSDFPGVTPNPAANPFMVKHEVLDTEVDTGFEVRITPFNPVLKYSTAEPNESVPGTYSGAAEVWYEVTIGGAPSPTKSLVSSYEVILIASGFVYCDGSKYDDDKP</sequence>